<dbReference type="EMBL" id="QRNJ01000021">
    <property type="protein sequence ID" value="RHK39757.1"/>
    <property type="molecule type" value="Genomic_DNA"/>
</dbReference>
<evidence type="ECO:0000313" key="3">
    <source>
        <dbReference type="EMBL" id="RGZ83884.1"/>
    </source>
</evidence>
<reference evidence="6 7" key="2">
    <citation type="submission" date="2018-08" db="EMBL/GenBank/DDBJ databases">
        <title>A genome reference for cultivated species of the human gut microbiota.</title>
        <authorList>
            <person name="Zou Y."/>
            <person name="Xue W."/>
            <person name="Luo G."/>
        </authorList>
    </citation>
    <scope>NUCLEOTIDE SEQUENCE [LARGE SCALE GENOMIC DNA]</scope>
    <source>
        <strain evidence="4 6">AF45-14BH</strain>
        <strain evidence="3 7">AM48-23BH</strain>
    </source>
</reference>
<dbReference type="OrthoDB" id="9809365at2"/>
<organism evidence="2 5">
    <name type="scientific">Anaerobutyricum hallii</name>
    <dbReference type="NCBI Taxonomy" id="39488"/>
    <lineage>
        <taxon>Bacteria</taxon>
        <taxon>Bacillati</taxon>
        <taxon>Bacillota</taxon>
        <taxon>Clostridia</taxon>
        <taxon>Lachnospirales</taxon>
        <taxon>Lachnospiraceae</taxon>
        <taxon>Anaerobutyricum</taxon>
    </lineage>
</organism>
<evidence type="ECO:0000313" key="5">
    <source>
        <dbReference type="Proteomes" id="UP000095390"/>
    </source>
</evidence>
<feature type="domain" description="Wadjet protein JetD C-terminal" evidence="1">
    <location>
        <begin position="154"/>
        <end position="253"/>
    </location>
</feature>
<dbReference type="EMBL" id="CYYC01000050">
    <property type="protein sequence ID" value="CUN19131.1"/>
    <property type="molecule type" value="Genomic_DNA"/>
</dbReference>
<protein>
    <submittedName>
        <fullName evidence="2">Uncharacterized protein conserved in bacteria C-term(DUF2220)</fullName>
    </submittedName>
</protein>
<proteinExistence type="predicted"/>
<name>A0A173UVR2_9FIRM</name>
<reference evidence="2 5" key="1">
    <citation type="submission" date="2015-09" db="EMBL/GenBank/DDBJ databases">
        <authorList>
            <consortium name="Pathogen Informatics"/>
        </authorList>
    </citation>
    <scope>NUCLEOTIDE SEQUENCE [LARGE SCALE GENOMIC DNA]</scope>
    <source>
        <strain evidence="2 5">2789STDY5834966</strain>
    </source>
</reference>
<dbReference type="Proteomes" id="UP000286561">
    <property type="component" value="Unassembled WGS sequence"/>
</dbReference>
<sequence>MKKILLEKLLDNCKEQEYQKQYEYIINLLEEKKIKPVKASRLNGKSPALYREYWLLEETKDYSNFIEELRYQIIPDISVDYYLRHLESYEADREWVLQLNKYLKERKETLQFKVSANERSFEIWGREKFLSKGQGRRILKRCGLEMSFFNIYETTEPLAYYSRTRNVPQNLLILENKDTFFSMRRRLLEGNETILGIKIDTLIYGAGKGIFRSFEDFDLCVEPYMKAAGNQIYYFGDLDYEGIGIYENLSADFGEKWNIVPFEAGYRKMLSKAKGVDSIPETKEGQNRNIKDIFFSYFSTEQVKRMKEILEKGYYIPQEILNISDF</sequence>
<dbReference type="Proteomes" id="UP000095390">
    <property type="component" value="Unassembled WGS sequence"/>
</dbReference>
<evidence type="ECO:0000313" key="2">
    <source>
        <dbReference type="EMBL" id="CUN19131.1"/>
    </source>
</evidence>
<dbReference type="RefSeq" id="WP_005344091.1">
    <property type="nucleotide sequence ID" value="NZ_CATVRT010000047.1"/>
</dbReference>
<dbReference type="EMBL" id="QSEP01000023">
    <property type="protein sequence ID" value="RGZ83884.1"/>
    <property type="molecule type" value="Genomic_DNA"/>
</dbReference>
<evidence type="ECO:0000313" key="7">
    <source>
        <dbReference type="Proteomes" id="UP000286561"/>
    </source>
</evidence>
<accession>A0A173UVR2</accession>
<dbReference type="GeneID" id="75049602"/>
<evidence type="ECO:0000313" key="4">
    <source>
        <dbReference type="EMBL" id="RHK39757.1"/>
    </source>
</evidence>
<dbReference type="AlphaFoldDB" id="A0A173UVR2"/>
<dbReference type="Pfam" id="PF09983">
    <property type="entry name" value="JetD_C"/>
    <property type="match status" value="1"/>
</dbReference>
<dbReference type="InterPro" id="IPR024534">
    <property type="entry name" value="JetD_C"/>
</dbReference>
<evidence type="ECO:0000313" key="6">
    <source>
        <dbReference type="Proteomes" id="UP000283497"/>
    </source>
</evidence>
<gene>
    <name evidence="4" type="ORF">DW068_06770</name>
    <name evidence="3" type="ORF">DW972_05680</name>
    <name evidence="2" type="ORF">ERS852578_02776</name>
</gene>
<evidence type="ECO:0000259" key="1">
    <source>
        <dbReference type="Pfam" id="PF09983"/>
    </source>
</evidence>
<dbReference type="Proteomes" id="UP000283497">
    <property type="component" value="Unassembled WGS sequence"/>
</dbReference>